<accession>A0A6J5RXS4</accession>
<protein>
    <submittedName>
        <fullName evidence="1">Uncharacterized protein</fullName>
    </submittedName>
</protein>
<reference evidence="1" key="1">
    <citation type="submission" date="2020-05" db="EMBL/GenBank/DDBJ databases">
        <authorList>
            <person name="Chiriac C."/>
            <person name="Salcher M."/>
            <person name="Ghai R."/>
            <person name="Kavagutti S V."/>
        </authorList>
    </citation>
    <scope>NUCLEOTIDE SEQUENCE</scope>
</reference>
<evidence type="ECO:0000313" key="1">
    <source>
        <dbReference type="EMBL" id="CAB4203460.1"/>
    </source>
</evidence>
<proteinExistence type="predicted"/>
<gene>
    <name evidence="1" type="ORF">UFOVP1382_76</name>
</gene>
<organism evidence="1">
    <name type="scientific">uncultured Caudovirales phage</name>
    <dbReference type="NCBI Taxonomy" id="2100421"/>
    <lineage>
        <taxon>Viruses</taxon>
        <taxon>Duplodnaviria</taxon>
        <taxon>Heunggongvirae</taxon>
        <taxon>Uroviricota</taxon>
        <taxon>Caudoviricetes</taxon>
        <taxon>Peduoviridae</taxon>
        <taxon>Maltschvirus</taxon>
        <taxon>Maltschvirus maltsch</taxon>
    </lineage>
</organism>
<sequence length="152" mass="17367">MTSPISTFRGRRVVGYWREPEHWKPYMHGHQDDGSRFPDVWDFMVVPGVAKPWALAEDVARRLEAPFLDADGKRRDFSKGEPPDVGGFNGYSQCRICQKQNGSREFKGNDTLPGWPEGLAHYVRDHGLRLDRDDGEEFVLALMGFTFVRAPV</sequence>
<name>A0A6J5RXS4_9CAUD</name>
<dbReference type="EMBL" id="LR797331">
    <property type="protein sequence ID" value="CAB4203460.1"/>
    <property type="molecule type" value="Genomic_DNA"/>
</dbReference>